<reference evidence="3 4" key="1">
    <citation type="submission" date="2019-02" db="EMBL/GenBank/DDBJ databases">
        <title>Deep-cultivation of Planctomycetes and their phenomic and genomic characterization uncovers novel biology.</title>
        <authorList>
            <person name="Wiegand S."/>
            <person name="Jogler M."/>
            <person name="Boedeker C."/>
            <person name="Pinto D."/>
            <person name="Vollmers J."/>
            <person name="Rivas-Marin E."/>
            <person name="Kohn T."/>
            <person name="Peeters S.H."/>
            <person name="Heuer A."/>
            <person name="Rast P."/>
            <person name="Oberbeckmann S."/>
            <person name="Bunk B."/>
            <person name="Jeske O."/>
            <person name="Meyerdierks A."/>
            <person name="Storesund J.E."/>
            <person name="Kallscheuer N."/>
            <person name="Luecker S."/>
            <person name="Lage O.M."/>
            <person name="Pohl T."/>
            <person name="Merkel B.J."/>
            <person name="Hornburger P."/>
            <person name="Mueller R.-W."/>
            <person name="Bruemmer F."/>
            <person name="Labrenz M."/>
            <person name="Spormann A.M."/>
            <person name="Op den Camp H."/>
            <person name="Overmann J."/>
            <person name="Amann R."/>
            <person name="Jetten M.S.M."/>
            <person name="Mascher T."/>
            <person name="Medema M.H."/>
            <person name="Devos D.P."/>
            <person name="Kaster A.-K."/>
            <person name="Ovreas L."/>
            <person name="Rohde M."/>
            <person name="Galperin M.Y."/>
            <person name="Jogler C."/>
        </authorList>
    </citation>
    <scope>NUCLEOTIDE SEQUENCE [LARGE SCALE GENOMIC DNA]</scope>
    <source>
        <strain evidence="3 4">Q31a</strain>
    </source>
</reference>
<dbReference type="Gene3D" id="1.20.58.1480">
    <property type="match status" value="1"/>
</dbReference>
<keyword evidence="3" id="KW-0645">Protease</keyword>
<dbReference type="GO" id="GO:0004252">
    <property type="term" value="F:serine-type endopeptidase activity"/>
    <property type="evidence" value="ECO:0007669"/>
    <property type="project" value="UniProtKB-EC"/>
</dbReference>
<dbReference type="EMBL" id="CP036298">
    <property type="protein sequence ID" value="QDV24429.1"/>
    <property type="molecule type" value="Genomic_DNA"/>
</dbReference>
<protein>
    <submittedName>
        <fullName evidence="3">Lon protease</fullName>
        <ecNumber evidence="3">3.4.21.53</ecNumber>
    </submittedName>
</protein>
<dbReference type="RefSeq" id="WP_145078078.1">
    <property type="nucleotide sequence ID" value="NZ_CP036298.1"/>
</dbReference>
<dbReference type="GO" id="GO:0006508">
    <property type="term" value="P:proteolysis"/>
    <property type="evidence" value="ECO:0007669"/>
    <property type="project" value="UniProtKB-KW"/>
</dbReference>
<dbReference type="PROSITE" id="PS51787">
    <property type="entry name" value="LON_N"/>
    <property type="match status" value="1"/>
</dbReference>
<dbReference type="KEGG" id="ahel:Q31a_27470"/>
<dbReference type="InterPro" id="IPR003111">
    <property type="entry name" value="Lon_prtase_N"/>
</dbReference>
<feature type="domain" description="Lon N-terminal" evidence="2">
    <location>
        <begin position="18"/>
        <end position="215"/>
    </location>
</feature>
<dbReference type="SUPFAM" id="SSF88697">
    <property type="entry name" value="PUA domain-like"/>
    <property type="match status" value="1"/>
</dbReference>
<dbReference type="OrthoDB" id="9806457at2"/>
<keyword evidence="3" id="KW-0378">Hydrolase</keyword>
<evidence type="ECO:0000259" key="2">
    <source>
        <dbReference type="PROSITE" id="PS51787"/>
    </source>
</evidence>
<dbReference type="InterPro" id="IPR015947">
    <property type="entry name" value="PUA-like_sf"/>
</dbReference>
<evidence type="ECO:0000313" key="4">
    <source>
        <dbReference type="Proteomes" id="UP000318017"/>
    </source>
</evidence>
<sequence>MTSLPNAAAWPEDFSGRVKLFPLPNLVLFPHVVQPLHIFEPRYCDMLTAALEQDGLIAMALFRAGWESSYLNSPTLEEIVCIGKVISHTPTEDGRHNILLVGMKRATIIRELTPARPYREAQVDLLEDLYPSEGEAERPGLVDRVQELFAHFVPEGLAAQESFKQLIGKQLPLGILTDTIAYALNLPLPIKQQLLSEANVDVRCRLLIRCLEQKIKAPSDGSASFPEDDFPPRFSEN</sequence>
<name>A0A518G761_9BACT</name>
<dbReference type="Gene3D" id="2.30.130.40">
    <property type="entry name" value="LON domain-like"/>
    <property type="match status" value="1"/>
</dbReference>
<keyword evidence="4" id="KW-1185">Reference proteome</keyword>
<organism evidence="3 4">
    <name type="scientific">Aureliella helgolandensis</name>
    <dbReference type="NCBI Taxonomy" id="2527968"/>
    <lineage>
        <taxon>Bacteria</taxon>
        <taxon>Pseudomonadati</taxon>
        <taxon>Planctomycetota</taxon>
        <taxon>Planctomycetia</taxon>
        <taxon>Pirellulales</taxon>
        <taxon>Pirellulaceae</taxon>
        <taxon>Aureliella</taxon>
    </lineage>
</organism>
<dbReference type="SMART" id="SM00464">
    <property type="entry name" value="LON"/>
    <property type="match status" value="1"/>
</dbReference>
<dbReference type="PANTHER" id="PTHR46732">
    <property type="entry name" value="ATP-DEPENDENT PROTEASE LA (LON) DOMAIN PROTEIN"/>
    <property type="match status" value="1"/>
</dbReference>
<evidence type="ECO:0000313" key="3">
    <source>
        <dbReference type="EMBL" id="QDV24429.1"/>
    </source>
</evidence>
<feature type="region of interest" description="Disordered" evidence="1">
    <location>
        <begin position="218"/>
        <end position="237"/>
    </location>
</feature>
<dbReference type="PANTHER" id="PTHR46732:SF8">
    <property type="entry name" value="ATP-DEPENDENT PROTEASE LA (LON) DOMAIN PROTEIN"/>
    <property type="match status" value="1"/>
</dbReference>
<dbReference type="Proteomes" id="UP000318017">
    <property type="component" value="Chromosome"/>
</dbReference>
<accession>A0A518G761</accession>
<dbReference type="AlphaFoldDB" id="A0A518G761"/>
<proteinExistence type="predicted"/>
<evidence type="ECO:0000256" key="1">
    <source>
        <dbReference type="SAM" id="MobiDB-lite"/>
    </source>
</evidence>
<dbReference type="Pfam" id="PF02190">
    <property type="entry name" value="LON_substr_bdg"/>
    <property type="match status" value="1"/>
</dbReference>
<gene>
    <name evidence="3" type="primary">lon_2</name>
    <name evidence="3" type="ORF">Q31a_27470</name>
</gene>
<dbReference type="InterPro" id="IPR046336">
    <property type="entry name" value="Lon_prtase_N_sf"/>
</dbReference>
<dbReference type="EC" id="3.4.21.53" evidence="3"/>